<dbReference type="InterPro" id="IPR005665">
    <property type="entry name" value="SecF_bac"/>
</dbReference>
<feature type="transmembrane region" description="Helical" evidence="13">
    <location>
        <begin position="335"/>
        <end position="352"/>
    </location>
</feature>
<dbReference type="Pfam" id="PF02355">
    <property type="entry name" value="SecD_SecF_C"/>
    <property type="match status" value="1"/>
</dbReference>
<comment type="similarity">
    <text evidence="11">In the N-terminal section; belongs to the SecD/SecF family. SecD subfamily.</text>
</comment>
<evidence type="ECO:0000256" key="5">
    <source>
        <dbReference type="ARBA" id="ARBA00022927"/>
    </source>
</evidence>
<dbReference type="OrthoDB" id="9805019at2"/>
<dbReference type="STRING" id="573413.Spirs_3236"/>
<evidence type="ECO:0000256" key="14">
    <source>
        <dbReference type="SAM" id="MobiDB-lite"/>
    </source>
</evidence>
<comment type="function">
    <text evidence="9 13">Part of the Sec protein translocase complex. Interacts with the SecYEG preprotein conducting channel. SecDF uses the proton motive force (PMF) to complete protein translocation after the ATP-dependent function of SecA.</text>
</comment>
<feature type="transmembrane region" description="Helical" evidence="13">
    <location>
        <begin position="12"/>
        <end position="35"/>
    </location>
</feature>
<comment type="subcellular location">
    <subcellularLocation>
        <location evidence="13">Cell inner membrane</location>
        <topology evidence="13">Multi-pass membrane protein</topology>
    </subcellularLocation>
    <subcellularLocation>
        <location evidence="1">Cell membrane</location>
        <topology evidence="1">Multi-pass membrane protein</topology>
    </subcellularLocation>
</comment>
<evidence type="ECO:0000259" key="15">
    <source>
        <dbReference type="Pfam" id="PF02355"/>
    </source>
</evidence>
<dbReference type="GO" id="GO:0043952">
    <property type="term" value="P:protein transport by the Sec complex"/>
    <property type="evidence" value="ECO:0007669"/>
    <property type="project" value="UniProtKB-UniRule"/>
</dbReference>
<evidence type="ECO:0000256" key="9">
    <source>
        <dbReference type="ARBA" id="ARBA00059018"/>
    </source>
</evidence>
<feature type="transmembrane region" description="Helical" evidence="13">
    <location>
        <begin position="257"/>
        <end position="280"/>
    </location>
</feature>
<keyword evidence="13" id="KW-0997">Cell inner membrane</keyword>
<dbReference type="GO" id="GO:0006605">
    <property type="term" value="P:protein targeting"/>
    <property type="evidence" value="ECO:0007669"/>
    <property type="project" value="UniProtKB-UniRule"/>
</dbReference>
<comment type="similarity">
    <text evidence="13">Belongs to the SecD/SecF family. SecF subfamily.</text>
</comment>
<proteinExistence type="inferred from homology"/>
<keyword evidence="7 13" id="KW-0811">Translocation</keyword>
<dbReference type="HOGENOM" id="CLU_050012_0_1_12"/>
<feature type="transmembrane region" description="Helical" evidence="13">
    <location>
        <begin position="229"/>
        <end position="250"/>
    </location>
</feature>
<comment type="subunit">
    <text evidence="13">Forms a complex with SecD. Part of the essential Sec protein translocation apparatus which comprises SecA, SecYEG and auxiliary proteins SecDF. Other proteins may also be involved.</text>
</comment>
<evidence type="ECO:0000256" key="6">
    <source>
        <dbReference type="ARBA" id="ARBA00022989"/>
    </source>
</evidence>
<evidence type="ECO:0000256" key="1">
    <source>
        <dbReference type="ARBA" id="ARBA00004651"/>
    </source>
</evidence>
<dbReference type="InterPro" id="IPR022645">
    <property type="entry name" value="SecD/SecF_bac"/>
</dbReference>
<protein>
    <recommendedName>
        <fullName evidence="13">Protein-export membrane protein SecF</fullName>
    </recommendedName>
</protein>
<dbReference type="Gene3D" id="1.20.1640.10">
    <property type="entry name" value="Multidrug efflux transporter AcrB transmembrane domain"/>
    <property type="match status" value="1"/>
</dbReference>
<dbReference type="HAMAP" id="MF_01464_B">
    <property type="entry name" value="SecF_B"/>
    <property type="match status" value="1"/>
</dbReference>
<dbReference type="KEGG" id="ssm:Spirs_3236"/>
<dbReference type="AlphaFoldDB" id="E1R5K6"/>
<dbReference type="Proteomes" id="UP000002318">
    <property type="component" value="Chromosome"/>
</dbReference>
<dbReference type="NCBIfam" id="TIGR00966">
    <property type="entry name" value="transloc_SecF"/>
    <property type="match status" value="1"/>
</dbReference>
<feature type="transmembrane region" description="Helical" evidence="13">
    <location>
        <begin position="364"/>
        <end position="387"/>
    </location>
</feature>
<evidence type="ECO:0000256" key="8">
    <source>
        <dbReference type="ARBA" id="ARBA00023136"/>
    </source>
</evidence>
<dbReference type="EMBL" id="CP002116">
    <property type="protein sequence ID" value="ADK82334.1"/>
    <property type="molecule type" value="Genomic_DNA"/>
</dbReference>
<evidence type="ECO:0000256" key="7">
    <source>
        <dbReference type="ARBA" id="ARBA00023010"/>
    </source>
</evidence>
<evidence type="ECO:0000256" key="13">
    <source>
        <dbReference type="HAMAP-Rule" id="MF_01464"/>
    </source>
</evidence>
<evidence type="ECO:0000256" key="3">
    <source>
        <dbReference type="ARBA" id="ARBA00022475"/>
    </source>
</evidence>
<keyword evidence="4 13" id="KW-0812">Transmembrane</keyword>
<keyword evidence="3 13" id="KW-1003">Cell membrane</keyword>
<feature type="region of interest" description="Disordered" evidence="14">
    <location>
        <begin position="397"/>
        <end position="451"/>
    </location>
</feature>
<dbReference type="GO" id="GO:0015450">
    <property type="term" value="F:protein-transporting ATPase activity"/>
    <property type="evidence" value="ECO:0007669"/>
    <property type="project" value="InterPro"/>
</dbReference>
<evidence type="ECO:0000256" key="10">
    <source>
        <dbReference type="ARBA" id="ARBA00060856"/>
    </source>
</evidence>
<dbReference type="PANTHER" id="PTHR30081:SF8">
    <property type="entry name" value="PROTEIN TRANSLOCASE SUBUNIT SECF"/>
    <property type="match status" value="1"/>
</dbReference>
<keyword evidence="6 13" id="KW-1133">Transmembrane helix</keyword>
<keyword evidence="17" id="KW-1185">Reference proteome</keyword>
<dbReference type="RefSeq" id="WP_013255793.1">
    <property type="nucleotide sequence ID" value="NC_014364.1"/>
</dbReference>
<sequence length="451" mass="48069">MTKVVRFTKIRYLMFVVSLSLILAGIVGTISLGGFNLGIDFQAGLSQRVQIAPVGFTLSYTGSGAATLDINSGTAVLEVRGDEGVTKHRFPLADYSTIQALADVLNGIDGITASAQRPSARPSTIATGLDFPLSLSTEAQGVNVSPDGTESAVEINQIRDALATFDNPQVQVVGDPSRQEFLLRIADPAGGNKDAYEKKIVLDLEKAFGDGTAVVKQSDYVGPRFSQDLASQSVSLTILALVLILVYIWVRFRFGFAISSITALVHDVLIMLGFIGVFRLEVSTTTIAAVLTIVGYSLNDTIVVFDRIRENMGLMKDRPMDVIIDTSITQSLSRTLMTSLTTLLAVLALYFFGTGAIKDFALNLIVGIVVGTYSSIFIASPVLLGITRASDKRKAKKLGSHAPASGTKGGAALSVESSTAGEESSELVSGPVEIPKADRKLKGKRQQKRKK</sequence>
<dbReference type="InterPro" id="IPR048634">
    <property type="entry name" value="SecD_SecF_C"/>
</dbReference>
<evidence type="ECO:0000256" key="4">
    <source>
        <dbReference type="ARBA" id="ARBA00022692"/>
    </source>
</evidence>
<comment type="similarity">
    <text evidence="10">In the C-terminal section; belongs to the SecD/SecF family. SecF subfamily.</text>
</comment>
<dbReference type="FunFam" id="1.20.1640.10:FF:000024">
    <property type="entry name" value="Multifunctional fusion protein"/>
    <property type="match status" value="1"/>
</dbReference>
<feature type="domain" description="Protein export membrane protein SecD/SecF C-terminal" evidence="15">
    <location>
        <begin position="212"/>
        <end position="386"/>
    </location>
</feature>
<dbReference type="GO" id="GO:0005886">
    <property type="term" value="C:plasma membrane"/>
    <property type="evidence" value="ECO:0007669"/>
    <property type="project" value="UniProtKB-SubCell"/>
</dbReference>
<keyword evidence="2 13" id="KW-0813">Transport</keyword>
<name>E1R5K6_SEDSS</name>
<keyword evidence="8 13" id="KW-0472">Membrane</keyword>
<reference evidence="16 17" key="1">
    <citation type="journal article" date="2010" name="Stand. Genomic Sci.">
        <title>Complete genome sequence of Spirochaeta smaragdinae type strain (SEBR 4228).</title>
        <authorList>
            <person name="Mavromatis K."/>
            <person name="Yasawong M."/>
            <person name="Chertkov O."/>
            <person name="Lapidus A."/>
            <person name="Lucas S."/>
            <person name="Nolan M."/>
            <person name="Del Rio T.G."/>
            <person name="Tice H."/>
            <person name="Cheng J.F."/>
            <person name="Pitluck S."/>
            <person name="Liolios K."/>
            <person name="Ivanova N."/>
            <person name="Tapia R."/>
            <person name="Han C."/>
            <person name="Bruce D."/>
            <person name="Goodwin L."/>
            <person name="Pati A."/>
            <person name="Chen A."/>
            <person name="Palaniappan K."/>
            <person name="Land M."/>
            <person name="Hauser L."/>
            <person name="Chang Y.J."/>
            <person name="Jeffries C.D."/>
            <person name="Detter J.C."/>
            <person name="Rohde M."/>
            <person name="Brambilla E."/>
            <person name="Spring S."/>
            <person name="Goker M."/>
            <person name="Sikorski J."/>
            <person name="Woyke T."/>
            <person name="Bristow J."/>
            <person name="Eisen J.A."/>
            <person name="Markowitz V."/>
            <person name="Hugenholtz P."/>
            <person name="Klenk H.P."/>
            <person name="Kyrpides N.C."/>
        </authorList>
    </citation>
    <scope>NUCLEOTIDE SEQUENCE [LARGE SCALE GENOMIC DNA]</scope>
    <source>
        <strain evidence="17">DSM 11293 / JCM 15392 / SEBR 4228</strain>
    </source>
</reference>
<dbReference type="eggNOG" id="COG0341">
    <property type="taxonomic scope" value="Bacteria"/>
</dbReference>
<dbReference type="InterPro" id="IPR022813">
    <property type="entry name" value="SecD/SecF_arch_bac"/>
</dbReference>
<feature type="transmembrane region" description="Helical" evidence="13">
    <location>
        <begin position="286"/>
        <end position="305"/>
    </location>
</feature>
<gene>
    <name evidence="13" type="primary">secF</name>
    <name evidence="16" type="ordered locus">Spirs_3236</name>
</gene>
<dbReference type="PRINTS" id="PR01755">
    <property type="entry name" value="SECFTRNLCASE"/>
</dbReference>
<dbReference type="NCBIfam" id="TIGR00916">
    <property type="entry name" value="2A0604s01"/>
    <property type="match status" value="1"/>
</dbReference>
<dbReference type="SUPFAM" id="SSF82866">
    <property type="entry name" value="Multidrug efflux transporter AcrB transmembrane domain"/>
    <property type="match status" value="1"/>
</dbReference>
<evidence type="ECO:0000313" key="17">
    <source>
        <dbReference type="Proteomes" id="UP000002318"/>
    </source>
</evidence>
<organism evidence="16 17">
    <name type="scientific">Sediminispirochaeta smaragdinae (strain DSM 11293 / JCM 15392 / SEBR 4228)</name>
    <name type="common">Spirochaeta smaragdinae</name>
    <dbReference type="NCBI Taxonomy" id="573413"/>
    <lineage>
        <taxon>Bacteria</taxon>
        <taxon>Pseudomonadati</taxon>
        <taxon>Spirochaetota</taxon>
        <taxon>Spirochaetia</taxon>
        <taxon>Spirochaetales</taxon>
        <taxon>Spirochaetaceae</taxon>
        <taxon>Sediminispirochaeta</taxon>
    </lineage>
</organism>
<feature type="compositionally biased region" description="Basic residues" evidence="14">
    <location>
        <begin position="441"/>
        <end position="451"/>
    </location>
</feature>
<comment type="subunit">
    <text evidence="12">Part of the essential Sec protein translocation apparatus which comprises SecA, SecYEG and auxiliary proteins SecDF-YajC and YidC.</text>
</comment>
<evidence type="ECO:0000256" key="12">
    <source>
        <dbReference type="ARBA" id="ARBA00065973"/>
    </source>
</evidence>
<dbReference type="InterPro" id="IPR055344">
    <property type="entry name" value="SecD_SecF_C_bact"/>
</dbReference>
<evidence type="ECO:0000313" key="16">
    <source>
        <dbReference type="EMBL" id="ADK82334.1"/>
    </source>
</evidence>
<accession>E1R5K6</accession>
<dbReference type="GO" id="GO:0065002">
    <property type="term" value="P:intracellular protein transmembrane transport"/>
    <property type="evidence" value="ECO:0007669"/>
    <property type="project" value="UniProtKB-UniRule"/>
</dbReference>
<evidence type="ECO:0000256" key="2">
    <source>
        <dbReference type="ARBA" id="ARBA00022448"/>
    </source>
</evidence>
<keyword evidence="5 13" id="KW-0653">Protein transport</keyword>
<evidence type="ECO:0000256" key="11">
    <source>
        <dbReference type="ARBA" id="ARBA00061053"/>
    </source>
</evidence>
<dbReference type="PANTHER" id="PTHR30081">
    <property type="entry name" value="PROTEIN-EXPORT MEMBRANE PROTEIN SEC"/>
    <property type="match status" value="1"/>
</dbReference>